<evidence type="ECO:0000256" key="1">
    <source>
        <dbReference type="SAM" id="SignalP"/>
    </source>
</evidence>
<keyword evidence="3" id="KW-1185">Reference proteome</keyword>
<organism evidence="4">
    <name type="scientific">Taenia asiatica</name>
    <name type="common">Asian tapeworm</name>
    <dbReference type="NCBI Taxonomy" id="60517"/>
    <lineage>
        <taxon>Eukaryota</taxon>
        <taxon>Metazoa</taxon>
        <taxon>Spiralia</taxon>
        <taxon>Lophotrochozoa</taxon>
        <taxon>Platyhelminthes</taxon>
        <taxon>Cestoda</taxon>
        <taxon>Eucestoda</taxon>
        <taxon>Cyclophyllidea</taxon>
        <taxon>Taeniidae</taxon>
        <taxon>Taenia</taxon>
    </lineage>
</organism>
<dbReference type="OrthoDB" id="31183at2759"/>
<dbReference type="STRING" id="60517.A0A0R3VZ26"/>
<sequence length="345" mass="36080">MGNSSFVSLVKGANLINLFVCCLSLLAGERKSLDVRKLASPLELPHLLDCFSSGIAELNAAAGSCARSALAATAAWLRAESQLSACLDTAGTDSVLALPQALIKPLGVAGLGLTEVDLVPCVAAFLGAIGGDEALLRPFGTCLCDLVTRNPHWRIRLAGLRLLKQTFDTLTEGRGEACVGSSGDLGVAACLVPDTLTALSEALEDDRNEVEAAANRLFADLEAIGATIQSSAPLGEVDSNPEEIEQMVYFSVLKEGSSVEPSKFLWWVGKRRLVGSSGSGLVTVAEGTEVPTSPSATAALELTETTSEALKMDSSPTSDSIAATRSTFSPLQVHYDDYNYPSLKS</sequence>
<reference evidence="2 3" key="2">
    <citation type="submission" date="2018-11" db="EMBL/GenBank/DDBJ databases">
        <authorList>
            <consortium name="Pathogen Informatics"/>
        </authorList>
    </citation>
    <scope>NUCLEOTIDE SEQUENCE [LARGE SCALE GENOMIC DNA]</scope>
</reference>
<reference evidence="4" key="1">
    <citation type="submission" date="2017-02" db="UniProtKB">
        <authorList>
            <consortium name="WormBaseParasite"/>
        </authorList>
    </citation>
    <scope>IDENTIFICATION</scope>
</reference>
<feature type="chain" id="PRO_5043132529" evidence="1">
    <location>
        <begin position="29"/>
        <end position="345"/>
    </location>
</feature>
<accession>A0A0R3VZ26</accession>
<proteinExistence type="predicted"/>
<evidence type="ECO:0000313" key="2">
    <source>
        <dbReference type="EMBL" id="VDK25828.1"/>
    </source>
</evidence>
<dbReference type="EMBL" id="UYRS01002500">
    <property type="protein sequence ID" value="VDK25828.1"/>
    <property type="molecule type" value="Genomic_DNA"/>
</dbReference>
<keyword evidence="1" id="KW-0732">Signal</keyword>
<name>A0A0R3VZ26_TAEAS</name>
<dbReference type="WBParaSite" id="TASK_0000267001-mRNA-1">
    <property type="protein sequence ID" value="TASK_0000267001-mRNA-1"/>
    <property type="gene ID" value="TASK_0000267001"/>
</dbReference>
<dbReference type="AlphaFoldDB" id="A0A0R3VZ26"/>
<gene>
    <name evidence="2" type="ORF">TASK_LOCUS2671</name>
</gene>
<feature type="signal peptide" evidence="1">
    <location>
        <begin position="1"/>
        <end position="28"/>
    </location>
</feature>
<evidence type="ECO:0000313" key="4">
    <source>
        <dbReference type="WBParaSite" id="TASK_0000267001-mRNA-1"/>
    </source>
</evidence>
<dbReference type="Proteomes" id="UP000282613">
    <property type="component" value="Unassembled WGS sequence"/>
</dbReference>
<evidence type="ECO:0000313" key="3">
    <source>
        <dbReference type="Proteomes" id="UP000282613"/>
    </source>
</evidence>
<protein>
    <submittedName>
        <fullName evidence="4">CLASP_N domain-containing protein</fullName>
    </submittedName>
</protein>